<feature type="domain" description="Trypanosome variant surface glycoprotein C-terminal" evidence="10">
    <location>
        <begin position="420"/>
        <end position="501"/>
    </location>
</feature>
<dbReference type="GO" id="GO:0098552">
    <property type="term" value="C:side of membrane"/>
    <property type="evidence" value="ECO:0007669"/>
    <property type="project" value="UniProtKB-KW"/>
</dbReference>
<keyword evidence="7" id="KW-0449">Lipoprotein</keyword>
<feature type="signal peptide" evidence="9">
    <location>
        <begin position="1"/>
        <end position="22"/>
    </location>
</feature>
<sequence>MKPVEFFLIAAHILAASLRSDAAMPDDAITAATDPCKVIHLANALAQGFVEKTAAAKSALKTLQSQASAAMLRSSAATDSQQKQAFGMLQALAQLKFDKLNQALSAIQPQVEAASMALKEFAAEVSFGRSLSERTAGAEGATSKATAVPTRATDAADSCKYTGQKLLLGTAACPDKSTYGPALASNIIDPAGLTKFPKIENEFFTEMQYDLYAYVKGEPESATGSKATACSEGTVGVPTSSATNVFGAWLTNHKKSHTITQTPLKAGSSACPDNPTDTKTPANRYQQLQKHLCEYADLSVAVQTPLEALLNKDLVQDSDMQQIATAFLLGKGGAGTTAASIKEDQIKQLIAKLYGSGENSFKENYVAALGKTEITYKTTDEPTAQTANSIEESNKAGLALAYFLGRTATPETKASTGAGNEGNAKADASEKTEDKKDGSNTAKPVCSSFQNQTECEGVTGTPPTGKAKVCGWIEGKCQDSSFLLNKQFALSMVSAAFVALLF</sequence>
<feature type="region of interest" description="Disordered" evidence="8">
    <location>
        <begin position="411"/>
        <end position="443"/>
    </location>
</feature>
<dbReference type="InterPro" id="IPR019609">
    <property type="entry name" value="Variant_surf_glycoprt_trypan_C"/>
</dbReference>
<reference evidence="11" key="1">
    <citation type="submission" date="2016-12" db="EMBL/GenBank/DDBJ databases">
        <title>Extending the VSGnome of Trypanosoma brucei strain TREU927.</title>
        <authorList>
            <person name="Cross G.A."/>
        </authorList>
    </citation>
    <scope>NUCLEOTIDE SEQUENCE</scope>
    <source>
        <strain evidence="11">Tb927.99.209</strain>
    </source>
</reference>
<comment type="function">
    <text evidence="1">VSG forms a coat on the surface of the parasite. The trypanosome evades the immune response of the host by expressing a series of antigenically distinct VSGs from an estimated 1000 VSG genes.</text>
</comment>
<comment type="subcellular location">
    <subcellularLocation>
        <location evidence="2">Cell membrane</location>
        <topology evidence="2">Lipid-anchor</topology>
        <topology evidence="2">GPI-anchor</topology>
    </subcellularLocation>
</comment>
<evidence type="ECO:0000256" key="4">
    <source>
        <dbReference type="ARBA" id="ARBA00022622"/>
    </source>
</evidence>
<dbReference type="AlphaFoldDB" id="A0A1V0FXV1"/>
<keyword evidence="4" id="KW-0336">GPI-anchor</keyword>
<evidence type="ECO:0000256" key="3">
    <source>
        <dbReference type="ARBA" id="ARBA00022475"/>
    </source>
</evidence>
<feature type="compositionally biased region" description="Basic and acidic residues" evidence="8">
    <location>
        <begin position="427"/>
        <end position="438"/>
    </location>
</feature>
<protein>
    <submittedName>
        <fullName evidence="11">Variant surface glycoprotein</fullName>
    </submittedName>
</protein>
<keyword evidence="9" id="KW-0732">Signal</keyword>
<evidence type="ECO:0000256" key="9">
    <source>
        <dbReference type="SAM" id="SignalP"/>
    </source>
</evidence>
<dbReference type="Pfam" id="PF10659">
    <property type="entry name" value="Trypan_glycop_C"/>
    <property type="match status" value="1"/>
</dbReference>
<evidence type="ECO:0000313" key="11">
    <source>
        <dbReference type="EMBL" id="ARB50579.1"/>
    </source>
</evidence>
<dbReference type="VEuPathDB" id="TriTrypDB:Tb1125.5.4810"/>
<evidence type="ECO:0000256" key="5">
    <source>
        <dbReference type="ARBA" id="ARBA00023136"/>
    </source>
</evidence>
<evidence type="ECO:0000256" key="6">
    <source>
        <dbReference type="ARBA" id="ARBA00023180"/>
    </source>
</evidence>
<dbReference type="VEuPathDB" id="TriTrypDB:Tb10.v4.0132"/>
<organism evidence="11">
    <name type="scientific">Trypanosoma brucei</name>
    <dbReference type="NCBI Taxonomy" id="5691"/>
    <lineage>
        <taxon>Eukaryota</taxon>
        <taxon>Discoba</taxon>
        <taxon>Euglenozoa</taxon>
        <taxon>Kinetoplastea</taxon>
        <taxon>Metakinetoplastina</taxon>
        <taxon>Trypanosomatida</taxon>
        <taxon>Trypanosomatidae</taxon>
        <taxon>Trypanosoma</taxon>
    </lineage>
</organism>
<keyword evidence="5" id="KW-0472">Membrane</keyword>
<evidence type="ECO:0000256" key="8">
    <source>
        <dbReference type="SAM" id="MobiDB-lite"/>
    </source>
</evidence>
<feature type="chain" id="PRO_5012301792" evidence="9">
    <location>
        <begin position="23"/>
        <end position="502"/>
    </location>
</feature>
<evidence type="ECO:0000259" key="10">
    <source>
        <dbReference type="Pfam" id="PF10659"/>
    </source>
</evidence>
<accession>A0A1V0FXV1</accession>
<proteinExistence type="predicted"/>
<dbReference type="EMBL" id="KY404328">
    <property type="protein sequence ID" value="ARB50579.1"/>
    <property type="molecule type" value="Genomic_DNA"/>
</dbReference>
<keyword evidence="3" id="KW-1003">Cell membrane</keyword>
<evidence type="ECO:0000256" key="1">
    <source>
        <dbReference type="ARBA" id="ARBA00002523"/>
    </source>
</evidence>
<dbReference type="VEuPathDB" id="TriTrypDB:Tb427_000106600"/>
<evidence type="ECO:0000256" key="2">
    <source>
        <dbReference type="ARBA" id="ARBA00004609"/>
    </source>
</evidence>
<keyword evidence="6" id="KW-0325">Glycoprotein</keyword>
<dbReference type="SUPFAM" id="SSF58087">
    <property type="entry name" value="Variant surface glycoprotein (N-terminal domain)"/>
    <property type="match status" value="1"/>
</dbReference>
<evidence type="ECO:0000256" key="7">
    <source>
        <dbReference type="ARBA" id="ARBA00023288"/>
    </source>
</evidence>
<name>A0A1V0FXV1_9TRYP</name>
<dbReference type="GO" id="GO:0005886">
    <property type="term" value="C:plasma membrane"/>
    <property type="evidence" value="ECO:0007669"/>
    <property type="project" value="UniProtKB-SubCell"/>
</dbReference>